<keyword evidence="2" id="KW-0732">Signal</keyword>
<name>A0ABT0UGH6_9ACTN</name>
<proteinExistence type="predicted"/>
<accession>A0ABT0UGH6</accession>
<evidence type="ECO:0000256" key="2">
    <source>
        <dbReference type="SAM" id="SignalP"/>
    </source>
</evidence>
<reference evidence="3" key="1">
    <citation type="submission" date="2022-06" db="EMBL/GenBank/DDBJ databases">
        <title>Genome public.</title>
        <authorList>
            <person name="Sun Q."/>
        </authorList>
    </citation>
    <scope>NUCLEOTIDE SEQUENCE</scope>
    <source>
        <strain evidence="3">CWNU-1</strain>
    </source>
</reference>
<dbReference type="RefSeq" id="WP_250917536.1">
    <property type="nucleotide sequence ID" value="NZ_JAMQAW010000002.1"/>
</dbReference>
<feature type="compositionally biased region" description="Pro residues" evidence="1">
    <location>
        <begin position="178"/>
        <end position="201"/>
    </location>
</feature>
<dbReference type="EMBL" id="JAMQAW010000002">
    <property type="protein sequence ID" value="MCM2387185.1"/>
    <property type="molecule type" value="Genomic_DNA"/>
</dbReference>
<evidence type="ECO:0000313" key="3">
    <source>
        <dbReference type="EMBL" id="MCM2387185.1"/>
    </source>
</evidence>
<feature type="chain" id="PRO_5046978779" evidence="2">
    <location>
        <begin position="22"/>
        <end position="207"/>
    </location>
</feature>
<feature type="signal peptide" evidence="2">
    <location>
        <begin position="1"/>
        <end position="21"/>
    </location>
</feature>
<dbReference type="Gene3D" id="2.60.120.260">
    <property type="entry name" value="Galactose-binding domain-like"/>
    <property type="match status" value="1"/>
</dbReference>
<evidence type="ECO:0000256" key="1">
    <source>
        <dbReference type="SAM" id="MobiDB-lite"/>
    </source>
</evidence>
<protein>
    <submittedName>
        <fullName evidence="3">Uncharacterized protein</fullName>
    </submittedName>
</protein>
<gene>
    <name evidence="3" type="ORF">NBG84_02460</name>
</gene>
<keyword evidence="4" id="KW-1185">Reference proteome</keyword>
<evidence type="ECO:0000313" key="4">
    <source>
        <dbReference type="Proteomes" id="UP001431429"/>
    </source>
</evidence>
<organism evidence="3 4">
    <name type="scientific">Streptomyces albipurpureus</name>
    <dbReference type="NCBI Taxonomy" id="2897419"/>
    <lineage>
        <taxon>Bacteria</taxon>
        <taxon>Bacillati</taxon>
        <taxon>Actinomycetota</taxon>
        <taxon>Actinomycetes</taxon>
        <taxon>Kitasatosporales</taxon>
        <taxon>Streptomycetaceae</taxon>
        <taxon>Streptomyces</taxon>
    </lineage>
</organism>
<comment type="caution">
    <text evidence="3">The sequence shown here is derived from an EMBL/GenBank/DDBJ whole genome shotgun (WGS) entry which is preliminary data.</text>
</comment>
<sequence length="207" mass="21334">MSSPRRTLGFVPLAAALGALALTGTAALFAGGSAVAQPAPVEWVRNGDFGSPLTNGWTCNGDVARLNQAVEGRPSEHDRAGCSQKVWVVPGTTYEFSAYVSGAYAFAGISGTGTGSGEVSLWATGSNGSGLRKTVAIGNVQEVTVHFHGWYGQAPYQISRISLIGPRYPDPCATVTPSPDPTGTPTCLPPPVAPPGIPDTPRPSRSR</sequence>
<dbReference type="Proteomes" id="UP001431429">
    <property type="component" value="Unassembled WGS sequence"/>
</dbReference>
<feature type="region of interest" description="Disordered" evidence="1">
    <location>
        <begin position="172"/>
        <end position="207"/>
    </location>
</feature>